<keyword evidence="1" id="KW-0812">Transmembrane</keyword>
<feature type="transmembrane region" description="Helical" evidence="1">
    <location>
        <begin position="245"/>
        <end position="266"/>
    </location>
</feature>
<feature type="transmembrane region" description="Helical" evidence="1">
    <location>
        <begin position="273"/>
        <end position="289"/>
    </location>
</feature>
<dbReference type="Proteomes" id="UP000510822">
    <property type="component" value="Chromosome"/>
</dbReference>
<evidence type="ECO:0000313" key="3">
    <source>
        <dbReference type="Proteomes" id="UP000510822"/>
    </source>
</evidence>
<feature type="transmembrane region" description="Helical" evidence="1">
    <location>
        <begin position="487"/>
        <end position="504"/>
    </location>
</feature>
<dbReference type="KEGG" id="cfon:HZU75_14005"/>
<gene>
    <name evidence="2" type="ORF">HZU75_14005</name>
</gene>
<keyword evidence="3" id="KW-1185">Reference proteome</keyword>
<dbReference type="AlphaFoldDB" id="A0A7D5ZM15"/>
<feature type="transmembrane region" description="Helical" evidence="1">
    <location>
        <begin position="133"/>
        <end position="154"/>
    </location>
</feature>
<proteinExistence type="predicted"/>
<keyword evidence="1" id="KW-0472">Membrane</keyword>
<feature type="transmembrane region" description="Helical" evidence="1">
    <location>
        <begin position="461"/>
        <end position="481"/>
    </location>
</feature>
<evidence type="ECO:0008006" key="4">
    <source>
        <dbReference type="Google" id="ProtNLM"/>
    </source>
</evidence>
<feature type="transmembrane region" description="Helical" evidence="1">
    <location>
        <begin position="295"/>
        <end position="311"/>
    </location>
</feature>
<keyword evidence="1" id="KW-1133">Transmembrane helix</keyword>
<feature type="transmembrane region" description="Helical" evidence="1">
    <location>
        <begin position="111"/>
        <end position="128"/>
    </location>
</feature>
<protein>
    <recommendedName>
        <fullName evidence="4">O-antigen ligase family protein</fullName>
    </recommendedName>
</protein>
<accession>A0A7D5ZM15</accession>
<dbReference type="EMBL" id="CP058952">
    <property type="protein sequence ID" value="QLI82550.1"/>
    <property type="molecule type" value="Genomic_DNA"/>
</dbReference>
<feature type="transmembrane region" description="Helical" evidence="1">
    <location>
        <begin position="49"/>
        <end position="69"/>
    </location>
</feature>
<reference evidence="2 3" key="1">
    <citation type="journal article" date="2016" name="Int. J. Syst. Evol. Microbiol.">
        <title>Chitinibacter fontanus sp. nov., isolated from a spring.</title>
        <authorList>
            <person name="Sheu S.Y."/>
            <person name="Li Y.S."/>
            <person name="Young C.C."/>
            <person name="Chen W.M."/>
        </authorList>
    </citation>
    <scope>NUCLEOTIDE SEQUENCE [LARGE SCALE GENOMIC DNA]</scope>
    <source>
        <strain evidence="2 3">STM-7</strain>
    </source>
</reference>
<evidence type="ECO:0000256" key="1">
    <source>
        <dbReference type="SAM" id="Phobius"/>
    </source>
</evidence>
<feature type="transmembrane region" description="Helical" evidence="1">
    <location>
        <begin position="166"/>
        <end position="185"/>
    </location>
</feature>
<feature type="transmembrane region" description="Helical" evidence="1">
    <location>
        <begin position="318"/>
        <end position="336"/>
    </location>
</feature>
<feature type="transmembrane region" description="Helical" evidence="1">
    <location>
        <begin position="81"/>
        <end position="99"/>
    </location>
</feature>
<feature type="transmembrane region" description="Helical" evidence="1">
    <location>
        <begin position="192"/>
        <end position="213"/>
    </location>
</feature>
<organism evidence="2 3">
    <name type="scientific">Chitinibacter fontanus</name>
    <dbReference type="NCBI Taxonomy" id="1737446"/>
    <lineage>
        <taxon>Bacteria</taxon>
        <taxon>Pseudomonadati</taxon>
        <taxon>Pseudomonadota</taxon>
        <taxon>Betaproteobacteria</taxon>
        <taxon>Neisseriales</taxon>
        <taxon>Chitinibacteraceae</taxon>
        <taxon>Chitinibacter</taxon>
    </lineage>
</organism>
<dbReference type="RefSeq" id="WP_180306628.1">
    <property type="nucleotide sequence ID" value="NZ_CP058952.1"/>
</dbReference>
<feature type="transmembrane region" description="Helical" evidence="1">
    <location>
        <begin position="23"/>
        <end position="43"/>
    </location>
</feature>
<sequence length="508" mass="57456">MNANLTKHGHALIQKIDLFRSHINYPVAMMFVLALICSVFSAIAIVFKAVMFLVPAIMLAGTVVFFLVLKNKELFFSRSYSWLLLAIFFGSVISQLLARMSPLALQNVTDLILYTSAIGFVFAAWPYISQSKVLCFAFLILILMWILQLASSLYGRSEWFSAVYQFGYNLKWPLMFISGFAIVWDRKLESKVWIVLLGFSFVLLFFTVLQILAPSLLNNLFSYSNNSYGGESNPFIPLIKRLGGFYTLSSNTAAVASVGFIFLLAGWLRYRKIVFIYGIAAFGLVLICTGQRNELMALIISVVIFFLLYVQRPTWQKLLFSILGLILVGLTIYLLADKLHLDEVLRLWGITGTLYQLTDRVALTVHGYEVAQQYFPLGAGLGTYGGVAAMKFDPSLYDDLGFARYYYWYRQGLFLMDTYWPNIYAEGGLFAAYALLLIFGLILLYSYQLKTPTIHAKAHRAAAFSILIYMLLNTISSTVITDPKFSWMAWLSFGWAAYLSTPAIKKNI</sequence>
<evidence type="ECO:0000313" key="2">
    <source>
        <dbReference type="EMBL" id="QLI82550.1"/>
    </source>
</evidence>
<name>A0A7D5ZM15_9NEIS</name>
<feature type="transmembrane region" description="Helical" evidence="1">
    <location>
        <begin position="430"/>
        <end position="449"/>
    </location>
</feature>